<organism evidence="2 3">
    <name type="scientific">Brassica napus</name>
    <name type="common">Rape</name>
    <dbReference type="NCBI Taxonomy" id="3708"/>
    <lineage>
        <taxon>Eukaryota</taxon>
        <taxon>Viridiplantae</taxon>
        <taxon>Streptophyta</taxon>
        <taxon>Embryophyta</taxon>
        <taxon>Tracheophyta</taxon>
        <taxon>Spermatophyta</taxon>
        <taxon>Magnoliopsida</taxon>
        <taxon>eudicotyledons</taxon>
        <taxon>Gunneridae</taxon>
        <taxon>Pentapetalae</taxon>
        <taxon>rosids</taxon>
        <taxon>malvids</taxon>
        <taxon>Brassicales</taxon>
        <taxon>Brassicaceae</taxon>
        <taxon>Brassiceae</taxon>
        <taxon>Brassica</taxon>
    </lineage>
</organism>
<reference evidence="2 3" key="1">
    <citation type="submission" date="2021-05" db="EMBL/GenBank/DDBJ databases">
        <title>Genome Assembly of Synthetic Allotetraploid Brassica napus Reveals Homoeologous Exchanges between Subgenomes.</title>
        <authorList>
            <person name="Davis J.T."/>
        </authorList>
    </citation>
    <scope>NUCLEOTIDE SEQUENCE [LARGE SCALE GENOMIC DNA]</scope>
    <source>
        <strain evidence="3">cv. Da-Ae</strain>
        <tissue evidence="2">Seedling</tissue>
    </source>
</reference>
<feature type="region of interest" description="Disordered" evidence="1">
    <location>
        <begin position="186"/>
        <end position="206"/>
    </location>
</feature>
<protein>
    <submittedName>
        <fullName evidence="2">Uncharacterized protein</fullName>
    </submittedName>
</protein>
<proteinExistence type="predicted"/>
<evidence type="ECO:0000256" key="1">
    <source>
        <dbReference type="SAM" id="MobiDB-lite"/>
    </source>
</evidence>
<sequence length="553" mass="61392">MSSIRILIGKDYWLRRRRRRRRLGFTKAMSPVSAEAENTPDSRPPTSQSTPGLGVAKGNDVSVEVVYPWLPSKCNVCLAWGHKGVECKSAKVTILNKNDDEKKSDEDSVGNSLVVASGEKEKNLNVVNELLKELEEFPIPLPQIGEGSEERVAEVRTMGLSLVEQTTNECGIEAFVFEGEQQGWSHVNGRPPIPRFKHGVGSETNDKEEGDAIIISPSRFNVLAITEEEGVGEENAEIEEGEVVSEDETTVAPLKGSPYRKSSISRKRGRSLGLVPGFLLTGTWSVPVSGTYSVPVSGTRGLGPALRLEEMIPGQDSASSSELDSSVLNFLETMRLGRVLVGENQSLLSWDPLNRKKAGACSSSGVLPWGSNGENRRVPFLDFVFLLFLSFREYCETPYFGSLRRVSTGWEEGAFYTPPPRLARASPPTARIRPDSVGTPTGGVPLMGIRQRLLAELFLLRNRVRDMAVLLDLLIRQVRASARWELMKEWLEGRTEHWDPEEEYRQHLLWSEGLGRRPGGFFPISLRSVRGVSSLRWSAFLNVLLLFVEPAFL</sequence>
<dbReference type="Proteomes" id="UP000824890">
    <property type="component" value="Unassembled WGS sequence"/>
</dbReference>
<evidence type="ECO:0000313" key="2">
    <source>
        <dbReference type="EMBL" id="KAH0903297.1"/>
    </source>
</evidence>
<comment type="caution">
    <text evidence="2">The sequence shown here is derived from an EMBL/GenBank/DDBJ whole genome shotgun (WGS) entry which is preliminary data.</text>
</comment>
<name>A0ABQ8BEQ3_BRANA</name>
<gene>
    <name evidence="2" type="ORF">HID58_042800</name>
</gene>
<dbReference type="EMBL" id="JAGKQM010000011">
    <property type="protein sequence ID" value="KAH0903297.1"/>
    <property type="molecule type" value="Genomic_DNA"/>
</dbReference>
<feature type="region of interest" description="Disordered" evidence="1">
    <location>
        <begin position="25"/>
        <end position="55"/>
    </location>
</feature>
<keyword evidence="3" id="KW-1185">Reference proteome</keyword>
<evidence type="ECO:0000313" key="3">
    <source>
        <dbReference type="Proteomes" id="UP000824890"/>
    </source>
</evidence>
<accession>A0ABQ8BEQ3</accession>
<feature type="compositionally biased region" description="Polar residues" evidence="1">
    <location>
        <begin position="39"/>
        <end position="51"/>
    </location>
</feature>